<dbReference type="NCBIfam" id="NF010395">
    <property type="entry name" value="PRK13823.1"/>
    <property type="match status" value="1"/>
</dbReference>
<dbReference type="AlphaFoldDB" id="A0A6J5DQI5"/>
<dbReference type="Proteomes" id="UP000494363">
    <property type="component" value="Unassembled WGS sequence"/>
</dbReference>
<dbReference type="RefSeq" id="WP_175226969.1">
    <property type="nucleotide sequence ID" value="NZ_CADIKH010000011.1"/>
</dbReference>
<comment type="subcellular location">
    <subcellularLocation>
        <location evidence="1">Membrane</location>
    </subcellularLocation>
</comment>
<keyword evidence="7" id="KW-1185">Reference proteome</keyword>
<dbReference type="InterPro" id="IPR007792">
    <property type="entry name" value="T4SS_VirB3/TrbD/AvhB"/>
</dbReference>
<dbReference type="EMBL" id="CADIKH010000011">
    <property type="protein sequence ID" value="CAB3755847.1"/>
    <property type="molecule type" value="Genomic_DNA"/>
</dbReference>
<name>A0A6J5DQI5_9BURK</name>
<protein>
    <recommendedName>
        <fullName evidence="8">Type IV secretion system protein virB3</fullName>
    </recommendedName>
</protein>
<evidence type="ECO:0000313" key="6">
    <source>
        <dbReference type="EMBL" id="CAB3755847.1"/>
    </source>
</evidence>
<evidence type="ECO:0000313" key="7">
    <source>
        <dbReference type="Proteomes" id="UP000494363"/>
    </source>
</evidence>
<reference evidence="6 7" key="1">
    <citation type="submission" date="2020-04" db="EMBL/GenBank/DDBJ databases">
        <authorList>
            <person name="De Canck E."/>
        </authorList>
    </citation>
    <scope>NUCLEOTIDE SEQUENCE [LARGE SCALE GENOMIC DNA]</scope>
    <source>
        <strain evidence="6 7">LMG 29542</strain>
    </source>
</reference>
<keyword evidence="2 5" id="KW-0812">Transmembrane</keyword>
<evidence type="ECO:0000256" key="2">
    <source>
        <dbReference type="ARBA" id="ARBA00022692"/>
    </source>
</evidence>
<sequence>MSADHRSELTQVTIHAAGVRYLMFMGGERNLVVGGLLISIYLGFITSMRYSVYYGIPLGAGAWAVWISLMRVMALKDPLMSKVVRRSMKYRSYYPARGRLHAPTPSYPDFR</sequence>
<organism evidence="6 7">
    <name type="scientific">Paraburkholderia humisilvae</name>
    <dbReference type="NCBI Taxonomy" id="627669"/>
    <lineage>
        <taxon>Bacteria</taxon>
        <taxon>Pseudomonadati</taxon>
        <taxon>Pseudomonadota</taxon>
        <taxon>Betaproteobacteria</taxon>
        <taxon>Burkholderiales</taxon>
        <taxon>Burkholderiaceae</taxon>
        <taxon>Paraburkholderia</taxon>
    </lineage>
</organism>
<accession>A0A6J5DQI5</accession>
<evidence type="ECO:0008006" key="8">
    <source>
        <dbReference type="Google" id="ProtNLM"/>
    </source>
</evidence>
<proteinExistence type="predicted"/>
<keyword evidence="4 5" id="KW-0472">Membrane</keyword>
<dbReference type="Pfam" id="PF05101">
    <property type="entry name" value="VirB3"/>
    <property type="match status" value="1"/>
</dbReference>
<evidence type="ECO:0000256" key="5">
    <source>
        <dbReference type="SAM" id="Phobius"/>
    </source>
</evidence>
<keyword evidence="3 5" id="KW-1133">Transmembrane helix</keyword>
<evidence type="ECO:0000256" key="1">
    <source>
        <dbReference type="ARBA" id="ARBA00004370"/>
    </source>
</evidence>
<evidence type="ECO:0000256" key="3">
    <source>
        <dbReference type="ARBA" id="ARBA00022989"/>
    </source>
</evidence>
<feature type="transmembrane region" description="Helical" evidence="5">
    <location>
        <begin position="54"/>
        <end position="75"/>
    </location>
</feature>
<gene>
    <name evidence="6" type="ORF">LMG29542_02711</name>
</gene>
<feature type="transmembrane region" description="Helical" evidence="5">
    <location>
        <begin position="30"/>
        <end position="48"/>
    </location>
</feature>
<dbReference type="GO" id="GO:0016020">
    <property type="term" value="C:membrane"/>
    <property type="evidence" value="ECO:0007669"/>
    <property type="project" value="UniProtKB-SubCell"/>
</dbReference>
<evidence type="ECO:0000256" key="4">
    <source>
        <dbReference type="ARBA" id="ARBA00023136"/>
    </source>
</evidence>